<evidence type="ECO:0000313" key="2">
    <source>
        <dbReference type="EMBL" id="SEN19073.1"/>
    </source>
</evidence>
<dbReference type="Proteomes" id="UP000199158">
    <property type="component" value="Unassembled WGS sequence"/>
</dbReference>
<keyword evidence="1" id="KW-1133">Transmembrane helix</keyword>
<protein>
    <submittedName>
        <fullName evidence="2">Uncharacterized protein</fullName>
    </submittedName>
</protein>
<evidence type="ECO:0000313" key="3">
    <source>
        <dbReference type="Proteomes" id="UP000199158"/>
    </source>
</evidence>
<organism evidence="2 3">
    <name type="scientific">Hydrogenoanaerobacterium saccharovorans</name>
    <dbReference type="NCBI Taxonomy" id="474960"/>
    <lineage>
        <taxon>Bacteria</taxon>
        <taxon>Bacillati</taxon>
        <taxon>Bacillota</taxon>
        <taxon>Clostridia</taxon>
        <taxon>Eubacteriales</taxon>
        <taxon>Oscillospiraceae</taxon>
        <taxon>Hydrogenoanaerobacterium</taxon>
    </lineage>
</organism>
<keyword evidence="1" id="KW-0812">Transmembrane</keyword>
<name>A0A1H8EHX5_9FIRM</name>
<gene>
    <name evidence="2" type="ORF">SAMN05216180_3025</name>
</gene>
<accession>A0A1H8EHX5</accession>
<dbReference type="EMBL" id="FOCG01000011">
    <property type="protein sequence ID" value="SEN19073.1"/>
    <property type="molecule type" value="Genomic_DNA"/>
</dbReference>
<reference evidence="2 3" key="1">
    <citation type="submission" date="2016-10" db="EMBL/GenBank/DDBJ databases">
        <authorList>
            <person name="de Groot N.N."/>
        </authorList>
    </citation>
    <scope>NUCLEOTIDE SEQUENCE [LARGE SCALE GENOMIC DNA]</scope>
    <source>
        <strain evidence="2 3">CGMCC 1.5070</strain>
    </source>
</reference>
<keyword evidence="3" id="KW-1185">Reference proteome</keyword>
<keyword evidence="1" id="KW-0472">Membrane</keyword>
<evidence type="ECO:0000256" key="1">
    <source>
        <dbReference type="SAM" id="Phobius"/>
    </source>
</evidence>
<dbReference type="STRING" id="474960.SAMN05216180_3025"/>
<feature type="transmembrane region" description="Helical" evidence="1">
    <location>
        <begin position="7"/>
        <end position="25"/>
    </location>
</feature>
<dbReference type="AlphaFoldDB" id="A0A1H8EHX5"/>
<sequence length="31" mass="3765">MRFFDERFCLAFGFIFVLLISYIWLSANDDD</sequence>
<proteinExistence type="predicted"/>